<name>A0ABW7HBI2_9BURK</name>
<feature type="domain" description="PDZ" evidence="12">
    <location>
        <begin position="184"/>
        <end position="289"/>
    </location>
</feature>
<keyword evidence="7 11" id="KW-0862">Zinc</keyword>
<dbReference type="RefSeq" id="WP_394409499.1">
    <property type="nucleotide sequence ID" value="NZ_JBIGIC010000004.1"/>
</dbReference>
<evidence type="ECO:0000256" key="1">
    <source>
        <dbReference type="ARBA" id="ARBA00001947"/>
    </source>
</evidence>
<reference evidence="13 14" key="1">
    <citation type="submission" date="2024-08" db="EMBL/GenBank/DDBJ databases">
        <authorList>
            <person name="Lu H."/>
        </authorList>
    </citation>
    <scope>NUCLEOTIDE SEQUENCE [LARGE SCALE GENOMIC DNA]</scope>
    <source>
        <strain evidence="13 14">BYS78W</strain>
    </source>
</reference>
<comment type="caution">
    <text evidence="13">The sequence shown here is derived from an EMBL/GenBank/DDBJ whole genome shotgun (WGS) entry which is preliminary data.</text>
</comment>
<evidence type="ECO:0000256" key="7">
    <source>
        <dbReference type="ARBA" id="ARBA00022833"/>
    </source>
</evidence>
<dbReference type="InterPro" id="IPR008915">
    <property type="entry name" value="Peptidase_M50"/>
</dbReference>
<comment type="similarity">
    <text evidence="3 11">Belongs to the peptidase M50B family.</text>
</comment>
<keyword evidence="4" id="KW-0645">Protease</keyword>
<evidence type="ECO:0000256" key="10">
    <source>
        <dbReference type="ARBA" id="ARBA00023136"/>
    </source>
</evidence>
<dbReference type="EC" id="3.4.24.-" evidence="11"/>
<accession>A0ABW7HBI2</accession>
<gene>
    <name evidence="13" type="primary">rseP</name>
    <name evidence="13" type="ORF">ACG04R_10910</name>
</gene>
<protein>
    <recommendedName>
        <fullName evidence="11">Zinc metalloprotease</fullName>
        <ecNumber evidence="11">3.4.24.-</ecNumber>
    </recommendedName>
</protein>
<evidence type="ECO:0000256" key="6">
    <source>
        <dbReference type="ARBA" id="ARBA00022801"/>
    </source>
</evidence>
<keyword evidence="14" id="KW-1185">Reference proteome</keyword>
<dbReference type="Proteomes" id="UP001606134">
    <property type="component" value="Unassembled WGS sequence"/>
</dbReference>
<dbReference type="NCBIfam" id="TIGR00054">
    <property type="entry name" value="RIP metalloprotease RseP"/>
    <property type="match status" value="1"/>
</dbReference>
<dbReference type="EMBL" id="JBIGIC010000004">
    <property type="protein sequence ID" value="MFG6487180.1"/>
    <property type="molecule type" value="Genomic_DNA"/>
</dbReference>
<evidence type="ECO:0000256" key="3">
    <source>
        <dbReference type="ARBA" id="ARBA00007931"/>
    </source>
</evidence>
<dbReference type="InterPro" id="IPR041489">
    <property type="entry name" value="PDZ_6"/>
</dbReference>
<dbReference type="InterPro" id="IPR036034">
    <property type="entry name" value="PDZ_sf"/>
</dbReference>
<evidence type="ECO:0000256" key="8">
    <source>
        <dbReference type="ARBA" id="ARBA00022989"/>
    </source>
</evidence>
<dbReference type="InterPro" id="IPR001478">
    <property type="entry name" value="PDZ"/>
</dbReference>
<dbReference type="CDD" id="cd06163">
    <property type="entry name" value="S2P-M50_PDZ_RseP-like"/>
    <property type="match status" value="1"/>
</dbReference>
<evidence type="ECO:0000313" key="13">
    <source>
        <dbReference type="EMBL" id="MFG6487180.1"/>
    </source>
</evidence>
<keyword evidence="8 11" id="KW-1133">Transmembrane helix</keyword>
<comment type="cofactor">
    <cofactor evidence="1 11">
        <name>Zn(2+)</name>
        <dbReference type="ChEBI" id="CHEBI:29105"/>
    </cofactor>
</comment>
<dbReference type="PANTHER" id="PTHR42837:SF2">
    <property type="entry name" value="MEMBRANE METALLOPROTEASE ARASP2, CHLOROPLASTIC-RELATED"/>
    <property type="match status" value="1"/>
</dbReference>
<organism evidence="13 14">
    <name type="scientific">Pelomonas candidula</name>
    <dbReference type="NCBI Taxonomy" id="3299025"/>
    <lineage>
        <taxon>Bacteria</taxon>
        <taxon>Pseudomonadati</taxon>
        <taxon>Pseudomonadota</taxon>
        <taxon>Betaproteobacteria</taxon>
        <taxon>Burkholderiales</taxon>
        <taxon>Sphaerotilaceae</taxon>
        <taxon>Roseateles</taxon>
    </lineage>
</organism>
<dbReference type="Pfam" id="PF02163">
    <property type="entry name" value="Peptidase_M50"/>
    <property type="match status" value="1"/>
</dbReference>
<evidence type="ECO:0000259" key="12">
    <source>
        <dbReference type="SMART" id="SM00228"/>
    </source>
</evidence>
<proteinExistence type="inferred from homology"/>
<feature type="transmembrane region" description="Helical" evidence="11">
    <location>
        <begin position="6"/>
        <end position="23"/>
    </location>
</feature>
<keyword evidence="10 11" id="KW-0472">Membrane</keyword>
<dbReference type="Pfam" id="PF17820">
    <property type="entry name" value="PDZ_6"/>
    <property type="match status" value="1"/>
</dbReference>
<dbReference type="Gene3D" id="2.30.42.10">
    <property type="match status" value="2"/>
</dbReference>
<evidence type="ECO:0000256" key="9">
    <source>
        <dbReference type="ARBA" id="ARBA00023049"/>
    </source>
</evidence>
<dbReference type="PANTHER" id="PTHR42837">
    <property type="entry name" value="REGULATOR OF SIGMA-E PROTEASE RSEP"/>
    <property type="match status" value="1"/>
</dbReference>
<dbReference type="InterPro" id="IPR004387">
    <property type="entry name" value="Pept_M50_Zn"/>
</dbReference>
<evidence type="ECO:0000256" key="11">
    <source>
        <dbReference type="RuleBase" id="RU362031"/>
    </source>
</evidence>
<evidence type="ECO:0000256" key="5">
    <source>
        <dbReference type="ARBA" id="ARBA00022692"/>
    </source>
</evidence>
<feature type="transmembrane region" description="Helical" evidence="11">
    <location>
        <begin position="100"/>
        <end position="124"/>
    </location>
</feature>
<keyword evidence="6 11" id="KW-0378">Hydrolase</keyword>
<keyword evidence="11" id="KW-0479">Metal-binding</keyword>
<comment type="subcellular location">
    <subcellularLocation>
        <location evidence="2">Membrane</location>
        <topology evidence="2">Multi-pass membrane protein</topology>
    </subcellularLocation>
</comment>
<dbReference type="SMART" id="SM00228">
    <property type="entry name" value="PDZ"/>
    <property type="match status" value="1"/>
</dbReference>
<dbReference type="GO" id="GO:0008237">
    <property type="term" value="F:metallopeptidase activity"/>
    <property type="evidence" value="ECO:0007669"/>
    <property type="project" value="UniProtKB-KW"/>
</dbReference>
<keyword evidence="5 11" id="KW-0812">Transmembrane</keyword>
<evidence type="ECO:0000256" key="4">
    <source>
        <dbReference type="ARBA" id="ARBA00022670"/>
    </source>
</evidence>
<evidence type="ECO:0000256" key="2">
    <source>
        <dbReference type="ARBA" id="ARBA00004141"/>
    </source>
</evidence>
<dbReference type="SUPFAM" id="SSF50156">
    <property type="entry name" value="PDZ domain-like"/>
    <property type="match status" value="2"/>
</dbReference>
<sequence length="459" mass="48938">MDLTQKIQSAFWFIVAIGILVPIHEWGHYRVARACGVKVLRFSVGFGRVLWSRVGRNGTEFAISSVPLGGYVRMLGMGDEPIAPHEREQAFKNKSVGQRAAVIVAGPAANWVLAILLFAAVAWMGSEQPKAVLGTPPAASLAERAGLHAGDWVRAVSSDGQQWDDVASLVDLQAAVGRAQALGEGVHLSVTDAQGHGSRSVRLDTEQLAGHSPDAKLFNDIGLAPLSEPVIGQVIAGGAGAAAGLLTGDRVLSIDGQEVPDAGFLRDAIRRAHDGEQPRTLALHVERAGQVMELSATPRLVDDGGRRIARLEIGIGTRPETLTVSYGLLDGLLHGAQQSWDMAVTTVKLIGRILIGEASVKNFSGPLTIADYAGQSARAGLSPFLDFLAKISMSLAVLNLLPLPMLDGGHLMYYLFEGLSGRPVSDWWQQQLQRAGLLILMLMMALALSNDVGRYAGWH</sequence>
<evidence type="ECO:0000313" key="14">
    <source>
        <dbReference type="Proteomes" id="UP001606134"/>
    </source>
</evidence>
<keyword evidence="9 11" id="KW-0482">Metalloprotease</keyword>